<keyword evidence="2" id="KW-1185">Reference proteome</keyword>
<evidence type="ECO:0000313" key="2">
    <source>
        <dbReference type="Proteomes" id="UP000736335"/>
    </source>
</evidence>
<evidence type="ECO:0000313" key="1">
    <source>
        <dbReference type="EMBL" id="KAF9782522.1"/>
    </source>
</evidence>
<name>A0A9P6L4Y6_9AGAM</name>
<dbReference type="AlphaFoldDB" id="A0A9P6L4Y6"/>
<accession>A0A9P6L4Y6</accession>
<reference evidence="1" key="2">
    <citation type="submission" date="2020-11" db="EMBL/GenBank/DDBJ databases">
        <authorList>
            <consortium name="DOE Joint Genome Institute"/>
            <person name="Kuo A."/>
            <person name="Miyauchi S."/>
            <person name="Kiss E."/>
            <person name="Drula E."/>
            <person name="Kohler A."/>
            <person name="Sanchez-Garcia M."/>
            <person name="Andreopoulos B."/>
            <person name="Barry K.W."/>
            <person name="Bonito G."/>
            <person name="Buee M."/>
            <person name="Carver A."/>
            <person name="Chen C."/>
            <person name="Cichocki N."/>
            <person name="Clum A."/>
            <person name="Culley D."/>
            <person name="Crous P.W."/>
            <person name="Fauchery L."/>
            <person name="Girlanda M."/>
            <person name="Hayes R."/>
            <person name="Keri Z."/>
            <person name="Labutti K."/>
            <person name="Lipzen A."/>
            <person name="Lombard V."/>
            <person name="Magnuson J."/>
            <person name="Maillard F."/>
            <person name="Morin E."/>
            <person name="Murat C."/>
            <person name="Nolan M."/>
            <person name="Ohm R."/>
            <person name="Pangilinan J."/>
            <person name="Pereira M."/>
            <person name="Perotto S."/>
            <person name="Peter M."/>
            <person name="Riley R."/>
            <person name="Sitrit Y."/>
            <person name="Stielow B."/>
            <person name="Szollosi G."/>
            <person name="Zifcakova L."/>
            <person name="Stursova M."/>
            <person name="Spatafora J.W."/>
            <person name="Tedersoo L."/>
            <person name="Vaario L.-M."/>
            <person name="Yamada A."/>
            <person name="Yan M."/>
            <person name="Wang P."/>
            <person name="Xu J."/>
            <person name="Bruns T."/>
            <person name="Baldrian P."/>
            <person name="Vilgalys R."/>
            <person name="Henrissat B."/>
            <person name="Grigoriev I.V."/>
            <person name="Hibbett D."/>
            <person name="Nagy L.G."/>
            <person name="Martin F.M."/>
        </authorList>
    </citation>
    <scope>NUCLEOTIDE SEQUENCE</scope>
    <source>
        <strain evidence="1">UH-Tt-Lm1</strain>
    </source>
</reference>
<sequence length="250" mass="27734">MSTSDNLVQINGFWVDLTTVESTLIIALSSFSLISVKLVSSSSRLALFFTALSNVDQLAFLKAARDTLLTCPSFPEPLAAMISFAKQLTEMPVDDDGDVDVSALRSIAEQRWEASRSSRRSRPVLESAKFGPVPTALLSPPSARQPGTARITSMPPMSISAFHSSTFPPPPRRLFLSSVRHHTHSPSSRPSILHHRDFHQVQSRTRDRFPRHHPLVLARFFFSSHLPSLEARWSQLCCHRPALLLASGEV</sequence>
<comment type="caution">
    <text evidence="1">The sequence shown here is derived from an EMBL/GenBank/DDBJ whole genome shotgun (WGS) entry which is preliminary data.</text>
</comment>
<protein>
    <submittedName>
        <fullName evidence="1">Uncharacterized protein</fullName>
    </submittedName>
</protein>
<dbReference type="Proteomes" id="UP000736335">
    <property type="component" value="Unassembled WGS sequence"/>
</dbReference>
<proteinExistence type="predicted"/>
<reference evidence="1" key="1">
    <citation type="journal article" date="2020" name="Nat. Commun.">
        <title>Large-scale genome sequencing of mycorrhizal fungi provides insights into the early evolution of symbiotic traits.</title>
        <authorList>
            <person name="Miyauchi S."/>
            <person name="Kiss E."/>
            <person name="Kuo A."/>
            <person name="Drula E."/>
            <person name="Kohler A."/>
            <person name="Sanchez-Garcia M."/>
            <person name="Morin E."/>
            <person name="Andreopoulos B."/>
            <person name="Barry K.W."/>
            <person name="Bonito G."/>
            <person name="Buee M."/>
            <person name="Carver A."/>
            <person name="Chen C."/>
            <person name="Cichocki N."/>
            <person name="Clum A."/>
            <person name="Culley D."/>
            <person name="Crous P.W."/>
            <person name="Fauchery L."/>
            <person name="Girlanda M."/>
            <person name="Hayes R.D."/>
            <person name="Keri Z."/>
            <person name="LaButti K."/>
            <person name="Lipzen A."/>
            <person name="Lombard V."/>
            <person name="Magnuson J."/>
            <person name="Maillard F."/>
            <person name="Murat C."/>
            <person name="Nolan M."/>
            <person name="Ohm R.A."/>
            <person name="Pangilinan J."/>
            <person name="Pereira M.F."/>
            <person name="Perotto S."/>
            <person name="Peter M."/>
            <person name="Pfister S."/>
            <person name="Riley R."/>
            <person name="Sitrit Y."/>
            <person name="Stielow J.B."/>
            <person name="Szollosi G."/>
            <person name="Zifcakova L."/>
            <person name="Stursova M."/>
            <person name="Spatafora J.W."/>
            <person name="Tedersoo L."/>
            <person name="Vaario L.M."/>
            <person name="Yamada A."/>
            <person name="Yan M."/>
            <person name="Wang P."/>
            <person name="Xu J."/>
            <person name="Bruns T."/>
            <person name="Baldrian P."/>
            <person name="Vilgalys R."/>
            <person name="Dunand C."/>
            <person name="Henrissat B."/>
            <person name="Grigoriev I.V."/>
            <person name="Hibbett D."/>
            <person name="Nagy L.G."/>
            <person name="Martin F.M."/>
        </authorList>
    </citation>
    <scope>NUCLEOTIDE SEQUENCE</scope>
    <source>
        <strain evidence="1">UH-Tt-Lm1</strain>
    </source>
</reference>
<dbReference type="EMBL" id="WIUZ02000012">
    <property type="protein sequence ID" value="KAF9782522.1"/>
    <property type="molecule type" value="Genomic_DNA"/>
</dbReference>
<organism evidence="1 2">
    <name type="scientific">Thelephora terrestris</name>
    <dbReference type="NCBI Taxonomy" id="56493"/>
    <lineage>
        <taxon>Eukaryota</taxon>
        <taxon>Fungi</taxon>
        <taxon>Dikarya</taxon>
        <taxon>Basidiomycota</taxon>
        <taxon>Agaricomycotina</taxon>
        <taxon>Agaricomycetes</taxon>
        <taxon>Thelephorales</taxon>
        <taxon>Thelephoraceae</taxon>
        <taxon>Thelephora</taxon>
    </lineage>
</organism>
<gene>
    <name evidence="1" type="ORF">BJ322DRAFT_226334</name>
</gene>